<reference evidence="2 3" key="1">
    <citation type="journal article" date="2018" name="Nat. Ecol. Evol.">
        <title>Pezizomycetes genomes reveal the molecular basis of ectomycorrhizal truffle lifestyle.</title>
        <authorList>
            <person name="Murat C."/>
            <person name="Payen T."/>
            <person name="Noel B."/>
            <person name="Kuo A."/>
            <person name="Morin E."/>
            <person name="Chen J."/>
            <person name="Kohler A."/>
            <person name="Krizsan K."/>
            <person name="Balestrini R."/>
            <person name="Da Silva C."/>
            <person name="Montanini B."/>
            <person name="Hainaut M."/>
            <person name="Levati E."/>
            <person name="Barry K.W."/>
            <person name="Belfiori B."/>
            <person name="Cichocki N."/>
            <person name="Clum A."/>
            <person name="Dockter R.B."/>
            <person name="Fauchery L."/>
            <person name="Guy J."/>
            <person name="Iotti M."/>
            <person name="Le Tacon F."/>
            <person name="Lindquist E.A."/>
            <person name="Lipzen A."/>
            <person name="Malagnac F."/>
            <person name="Mello A."/>
            <person name="Molinier V."/>
            <person name="Miyauchi S."/>
            <person name="Poulain J."/>
            <person name="Riccioni C."/>
            <person name="Rubini A."/>
            <person name="Sitrit Y."/>
            <person name="Splivallo R."/>
            <person name="Traeger S."/>
            <person name="Wang M."/>
            <person name="Zifcakova L."/>
            <person name="Wipf D."/>
            <person name="Zambonelli A."/>
            <person name="Paolocci F."/>
            <person name="Nowrousian M."/>
            <person name="Ottonello S."/>
            <person name="Baldrian P."/>
            <person name="Spatafora J.W."/>
            <person name="Henrissat B."/>
            <person name="Nagy L.G."/>
            <person name="Aury J.M."/>
            <person name="Wincker P."/>
            <person name="Grigoriev I.V."/>
            <person name="Bonfante P."/>
            <person name="Martin F.M."/>
        </authorList>
    </citation>
    <scope>NUCLEOTIDE SEQUENCE [LARGE SCALE GENOMIC DNA]</scope>
    <source>
        <strain evidence="2 3">CCBAS932</strain>
    </source>
</reference>
<dbReference type="Proteomes" id="UP000277580">
    <property type="component" value="Unassembled WGS sequence"/>
</dbReference>
<dbReference type="EMBL" id="ML119187">
    <property type="protein sequence ID" value="RPB07298.1"/>
    <property type="molecule type" value="Genomic_DNA"/>
</dbReference>
<sequence>MSVRPRRAMSLPDRVVSPVVSSPKNITPKEALLEKSEAPQTAVPEPIKKTDEDVPKITAVPGPIKKPDEELCEIKKTSVVCARPIMPTGPVPLKAPFYTPFHPGSVTYSFGRSPIKFHFTPGKSSNLSFEEFKKTHLGPQRPVRRIECVDLDSDQEGEVITKSPKSKRQRTGLSHSMSISNETKGEGFGGVEKVISSTTTLEVRPSTTGHINPQSETHSVNMIVKLAATPLTNESTSISSPEMYKKIRNWLILYVNDHTGAFSEYYWVVCNQTLKEELGIPVHKDFLHIMWDQICKALAVTEARKIREGLSTSTAKVISPYRATLSPKRGSHLIKQIESSSIIQHSEVNAQQLKRKASQELDLSDESRKLKSTKLSPNHEESVHVKSEKTIREKLFLNLLSSSGVSPASRSPIQDRAPCPPPKAIHNKLLTFFSQFDYPSSIVTTGTELTIDQAYWLVSYELRNAPPQTERKPNGYWNTVTNLFNSRFGVNREKKSITETTARLMRHFGEESR</sequence>
<feature type="region of interest" description="Disordered" evidence="1">
    <location>
        <begin position="157"/>
        <end position="182"/>
    </location>
</feature>
<protein>
    <submittedName>
        <fullName evidence="2">Uncharacterized protein</fullName>
    </submittedName>
</protein>
<proteinExistence type="predicted"/>
<organism evidence="2 3">
    <name type="scientific">Morchella conica CCBAS932</name>
    <dbReference type="NCBI Taxonomy" id="1392247"/>
    <lineage>
        <taxon>Eukaryota</taxon>
        <taxon>Fungi</taxon>
        <taxon>Dikarya</taxon>
        <taxon>Ascomycota</taxon>
        <taxon>Pezizomycotina</taxon>
        <taxon>Pezizomycetes</taxon>
        <taxon>Pezizales</taxon>
        <taxon>Morchellaceae</taxon>
        <taxon>Morchella</taxon>
    </lineage>
</organism>
<keyword evidence="3" id="KW-1185">Reference proteome</keyword>
<name>A0A3N4KCT6_9PEZI</name>
<feature type="region of interest" description="Disordered" evidence="1">
    <location>
        <begin position="356"/>
        <end position="384"/>
    </location>
</feature>
<evidence type="ECO:0000313" key="2">
    <source>
        <dbReference type="EMBL" id="RPB07298.1"/>
    </source>
</evidence>
<dbReference type="AlphaFoldDB" id="A0A3N4KCT6"/>
<evidence type="ECO:0000256" key="1">
    <source>
        <dbReference type="SAM" id="MobiDB-lite"/>
    </source>
</evidence>
<evidence type="ECO:0000313" key="3">
    <source>
        <dbReference type="Proteomes" id="UP000277580"/>
    </source>
</evidence>
<feature type="region of interest" description="Disordered" evidence="1">
    <location>
        <begin position="1"/>
        <end position="52"/>
    </location>
</feature>
<dbReference type="InParanoid" id="A0A3N4KCT6"/>
<accession>A0A3N4KCT6</accession>
<dbReference type="OrthoDB" id="5368449at2759"/>
<gene>
    <name evidence="2" type="ORF">P167DRAFT_579379</name>
</gene>
<feature type="compositionally biased region" description="Polar residues" evidence="1">
    <location>
        <begin position="171"/>
        <end position="182"/>
    </location>
</feature>